<dbReference type="EMBL" id="FWFK01000005">
    <property type="protein sequence ID" value="SLN59446.1"/>
    <property type="molecule type" value="Genomic_DNA"/>
</dbReference>
<protein>
    <recommendedName>
        <fullName evidence="3">Glycosyl transferase family 2</fullName>
    </recommendedName>
</protein>
<dbReference type="AlphaFoldDB" id="A0A1X6ZTV6"/>
<reference evidence="1 2" key="1">
    <citation type="submission" date="2017-03" db="EMBL/GenBank/DDBJ databases">
        <authorList>
            <person name="Afonso C.L."/>
            <person name="Miller P.J."/>
            <person name="Scott M.A."/>
            <person name="Spackman E."/>
            <person name="Goraichik I."/>
            <person name="Dimitrov K.M."/>
            <person name="Suarez D.L."/>
            <person name="Swayne D.E."/>
        </authorList>
    </citation>
    <scope>NUCLEOTIDE SEQUENCE [LARGE SCALE GENOMIC DNA]</scope>
    <source>
        <strain evidence="1 2">CECT 8625</strain>
    </source>
</reference>
<sequence>MPPEFGAPGPTWGVVSTQAESPAVTAAFAAWHAALGAARIHIYLDAPDDETMTLLAQIPACSVVACDRGYWRGVQSGKRPRGQERRQVLNADHAYAQESVDWLLHLDADEYLWPERPVPEVLDGASVDALKIANVERAFRAGVPQRTIFDGVFRAQVPPERSDILDPDIARLTSGGLSGHVSGKAFAPKGRQGLLMGIHAPRLGRAANRRIRRDYADGLRILHFDGLTRKHWIAKTARYIAREEKGPTRHQLPWRATLAEELSAEPDLEAALAGAHDRLKTVRPDEEARLAAEGYILDLSFDPAPALAAYGLAASVDLSAATHDRWMEEAGAGLATKAKPAR</sequence>
<dbReference type="Pfam" id="PF13704">
    <property type="entry name" value="Glyco_tranf_2_4"/>
    <property type="match status" value="1"/>
</dbReference>
<name>A0A1X6ZTV6_9RHOB</name>
<proteinExistence type="predicted"/>
<dbReference type="RefSeq" id="WP_085792671.1">
    <property type="nucleotide sequence ID" value="NZ_FWFK01000005.1"/>
</dbReference>
<keyword evidence="2" id="KW-1185">Reference proteome</keyword>
<evidence type="ECO:0000313" key="2">
    <source>
        <dbReference type="Proteomes" id="UP000193570"/>
    </source>
</evidence>
<dbReference type="Proteomes" id="UP000193570">
    <property type="component" value="Unassembled WGS sequence"/>
</dbReference>
<organism evidence="1 2">
    <name type="scientific">Roseivivax jejudonensis</name>
    <dbReference type="NCBI Taxonomy" id="1529041"/>
    <lineage>
        <taxon>Bacteria</taxon>
        <taxon>Pseudomonadati</taxon>
        <taxon>Pseudomonadota</taxon>
        <taxon>Alphaproteobacteria</taxon>
        <taxon>Rhodobacterales</taxon>
        <taxon>Roseobacteraceae</taxon>
        <taxon>Roseivivax</taxon>
    </lineage>
</organism>
<evidence type="ECO:0000313" key="1">
    <source>
        <dbReference type="EMBL" id="SLN59446.1"/>
    </source>
</evidence>
<dbReference type="OrthoDB" id="7203640at2"/>
<evidence type="ECO:0008006" key="3">
    <source>
        <dbReference type="Google" id="ProtNLM"/>
    </source>
</evidence>
<accession>A0A1X6ZTV6</accession>
<gene>
    <name evidence="1" type="ORF">ROJ8625_03003</name>
</gene>